<evidence type="ECO:0000259" key="1">
    <source>
        <dbReference type="Pfam" id="PF03819"/>
    </source>
</evidence>
<organism evidence="2 3">
    <name type="scientific">Thermococcus peptonophilus</name>
    <dbReference type="NCBI Taxonomy" id="53952"/>
    <lineage>
        <taxon>Archaea</taxon>
        <taxon>Methanobacteriati</taxon>
        <taxon>Methanobacteriota</taxon>
        <taxon>Thermococci</taxon>
        <taxon>Thermococcales</taxon>
        <taxon>Thermococcaceae</taxon>
        <taxon>Thermococcus</taxon>
    </lineage>
</organism>
<reference evidence="3" key="1">
    <citation type="submission" date="2016-03" db="EMBL/GenBank/DDBJ databases">
        <authorList>
            <person name="Oger P.M."/>
        </authorList>
    </citation>
    <scope>NUCLEOTIDE SEQUENCE [LARGE SCALE GENOMIC DNA]</scope>
    <source>
        <strain evidence="3">OG-1</strain>
    </source>
</reference>
<dbReference type="GeneID" id="27140609"/>
<evidence type="ECO:0000313" key="3">
    <source>
        <dbReference type="Proteomes" id="UP000073604"/>
    </source>
</evidence>
<dbReference type="PANTHER" id="PTHR42692">
    <property type="entry name" value="NUCLEOTIDE PYROPHOSPHOHYDROLASE"/>
    <property type="match status" value="1"/>
</dbReference>
<feature type="domain" description="NTP pyrophosphohydrolase MazG-like" evidence="1">
    <location>
        <begin position="23"/>
        <end position="91"/>
    </location>
</feature>
<dbReference type="Gene3D" id="1.10.287.1080">
    <property type="entry name" value="MazG-like"/>
    <property type="match status" value="1"/>
</dbReference>
<dbReference type="Pfam" id="PF03819">
    <property type="entry name" value="MazG"/>
    <property type="match status" value="1"/>
</dbReference>
<proteinExistence type="predicted"/>
<keyword evidence="3" id="KW-1185">Reference proteome</keyword>
<sequence length="92" mass="10394">MNELQKRVDELIQKQGGYWPPFQMLAALVEEVGELADAMLAVEGVKGSEKKEKLEEELGDVLYALLCIANYYGIDAFQALNNTVLKYLKRDL</sequence>
<dbReference type="RefSeq" id="WP_062390907.1">
    <property type="nucleotide sequence ID" value="NZ_CP014750.1"/>
</dbReference>
<dbReference type="Proteomes" id="UP000073604">
    <property type="component" value="Chromosome"/>
</dbReference>
<dbReference type="InterPro" id="IPR004518">
    <property type="entry name" value="MazG-like_dom"/>
</dbReference>
<accession>A0A142CXQ6</accession>
<evidence type="ECO:0000313" key="2">
    <source>
        <dbReference type="EMBL" id="AMQ19558.1"/>
    </source>
</evidence>
<protein>
    <recommendedName>
        <fullName evidence="1">NTP pyrophosphohydrolase MazG-like domain-containing protein</fullName>
    </recommendedName>
</protein>
<dbReference type="AlphaFoldDB" id="A0A142CXQ6"/>
<dbReference type="KEGG" id="tpep:A0127_08630"/>
<dbReference type="SUPFAM" id="SSF101386">
    <property type="entry name" value="all-alpha NTP pyrophosphatases"/>
    <property type="match status" value="1"/>
</dbReference>
<dbReference type="PANTHER" id="PTHR42692:SF1">
    <property type="entry name" value="NUCLEOTIDE PYROPHOSPHOHYDROLASE"/>
    <property type="match status" value="1"/>
</dbReference>
<gene>
    <name evidence="2" type="ORF">A0127_08630</name>
</gene>
<dbReference type="STRING" id="53952.A0127_08630"/>
<dbReference type="InterPro" id="IPR012359">
    <property type="entry name" value="MazG-related_YpjD"/>
</dbReference>
<dbReference type="EMBL" id="CP014750">
    <property type="protein sequence ID" value="AMQ19558.1"/>
    <property type="molecule type" value="Genomic_DNA"/>
</dbReference>
<dbReference type="InterPro" id="IPR047046">
    <property type="entry name" value="YpjD/YvdC"/>
</dbReference>
<name>A0A142CXQ6_9EURY</name>
<dbReference type="PIRSF" id="PIRSF029904">
    <property type="entry name" value="UCP029904_pph"/>
    <property type="match status" value="1"/>
</dbReference>
<dbReference type="OrthoDB" id="85269at2157"/>